<dbReference type="GO" id="GO:0004056">
    <property type="term" value="F:argininosuccinate lyase activity"/>
    <property type="evidence" value="ECO:0007669"/>
    <property type="project" value="UniProtKB-UniRule"/>
</dbReference>
<dbReference type="InterPro" id="IPR020557">
    <property type="entry name" value="Fumarate_lyase_CS"/>
</dbReference>
<dbReference type="PANTHER" id="PTHR43814">
    <property type="entry name" value="ARGININOSUCCINATE LYASE"/>
    <property type="match status" value="1"/>
</dbReference>
<gene>
    <name evidence="7" type="primary">argH</name>
    <name evidence="7" type="ORF">COX73_02920</name>
</gene>
<keyword evidence="7" id="KW-0456">Lyase</keyword>
<evidence type="ECO:0000259" key="6">
    <source>
        <dbReference type="Pfam" id="PF14698"/>
    </source>
</evidence>
<protein>
    <recommendedName>
        <fullName evidence="2 4">Argininosuccinate lyase</fullName>
        <ecNumber evidence="2 4">4.3.2.1</ecNumber>
    </recommendedName>
</protein>
<dbReference type="Gene3D" id="1.10.275.10">
    <property type="entry name" value="Fumarase/aspartase (N-terminal domain)"/>
    <property type="match status" value="1"/>
</dbReference>
<evidence type="ECO:0000313" key="7">
    <source>
        <dbReference type="EMBL" id="PJA02025.1"/>
    </source>
</evidence>
<dbReference type="SUPFAM" id="SSF48557">
    <property type="entry name" value="L-aspartase-like"/>
    <property type="match status" value="1"/>
</dbReference>
<dbReference type="PRINTS" id="PR00149">
    <property type="entry name" value="FUMRATELYASE"/>
</dbReference>
<evidence type="ECO:0000256" key="2">
    <source>
        <dbReference type="ARBA" id="ARBA00012338"/>
    </source>
</evidence>
<comment type="caution">
    <text evidence="7">The sequence shown here is derived from an EMBL/GenBank/DDBJ whole genome shotgun (WGS) entry which is preliminary data.</text>
</comment>
<evidence type="ECO:0000259" key="5">
    <source>
        <dbReference type="Pfam" id="PF00206"/>
    </source>
</evidence>
<dbReference type="Proteomes" id="UP000231469">
    <property type="component" value="Unassembled WGS sequence"/>
</dbReference>
<evidence type="ECO:0000256" key="1">
    <source>
        <dbReference type="ARBA" id="ARBA00004941"/>
    </source>
</evidence>
<evidence type="ECO:0000256" key="4">
    <source>
        <dbReference type="NCBIfam" id="TIGR00838"/>
    </source>
</evidence>
<evidence type="ECO:0000256" key="3">
    <source>
        <dbReference type="ARBA" id="ARBA00022571"/>
    </source>
</evidence>
<dbReference type="PROSITE" id="PS00163">
    <property type="entry name" value="FUMARATE_LYASES"/>
    <property type="match status" value="1"/>
</dbReference>
<dbReference type="PANTHER" id="PTHR43814:SF1">
    <property type="entry name" value="ARGININOSUCCINATE LYASE"/>
    <property type="match status" value="1"/>
</dbReference>
<feature type="domain" description="Fumarate lyase N-terminal" evidence="5">
    <location>
        <begin position="24"/>
        <end position="307"/>
    </location>
</feature>
<dbReference type="UniPathway" id="UPA00068">
    <property type="reaction ID" value="UER00114"/>
</dbReference>
<dbReference type="InterPro" id="IPR029419">
    <property type="entry name" value="Arg_succ_lyase_C"/>
</dbReference>
<dbReference type="Pfam" id="PF00206">
    <property type="entry name" value="Lyase_1"/>
    <property type="match status" value="1"/>
</dbReference>
<comment type="pathway">
    <text evidence="1">Amino-acid biosynthesis; L-arginine biosynthesis; L-arginine from L-ornithine and carbamoyl phosphate: step 3/3.</text>
</comment>
<dbReference type="InterPro" id="IPR000362">
    <property type="entry name" value="Fumarate_lyase_fam"/>
</dbReference>
<dbReference type="NCBIfam" id="TIGR00838">
    <property type="entry name" value="argH"/>
    <property type="match status" value="1"/>
</dbReference>
<dbReference type="GO" id="GO:0005829">
    <property type="term" value="C:cytosol"/>
    <property type="evidence" value="ECO:0007669"/>
    <property type="project" value="TreeGrafter"/>
</dbReference>
<dbReference type="PRINTS" id="PR00145">
    <property type="entry name" value="ARGSUCLYASE"/>
</dbReference>
<feature type="domain" description="Argininosuccinate lyase C-terminal" evidence="6">
    <location>
        <begin position="370"/>
        <end position="445"/>
    </location>
</feature>
<name>A0A2M7VJJ7_9BACT</name>
<dbReference type="InterPro" id="IPR009049">
    <property type="entry name" value="Argininosuccinate_lyase"/>
</dbReference>
<dbReference type="InterPro" id="IPR008948">
    <property type="entry name" value="L-Aspartase-like"/>
</dbReference>
<dbReference type="Gene3D" id="1.10.40.30">
    <property type="entry name" value="Fumarase/aspartase (C-terminal domain)"/>
    <property type="match status" value="1"/>
</dbReference>
<evidence type="ECO:0000313" key="8">
    <source>
        <dbReference type="Proteomes" id="UP000231469"/>
    </source>
</evidence>
<sequence length="506" mass="56698">MKNINQTKKTALTTAGYIVSEKQISLDMKMVSFDVQGTIVHVLMLNKQKVINNKNTAIILKALKEIGQEIKNNKFVIDPDKGAQLSLEAKIIEKVGEIGYSVHTGRSRNDQVMVTEMLYLKQEIIDVIKIIIPALETLYNLAKNNIKTIMPGYTHMQPAKPTSFGQWSLSYLKALNRSVSILINYFEQYNLNPLGACESYGTSWPLDREFTTKLLGFSQVWEIPQDAISSRGFVQLGYLTGLGKICLVTSKLAQDLLLFNTFEYGMIGLGDEVAQRMHPITGSSVMAQKKNPDVLELIRSTAPQVIGYANIVANILDSLPMGYNRDSREVKEYIDLGLTKTKAMIKTLEKVLTTIKIDKKKMLDAVEGNYSLTTDLADFISHKSGVGYRLIYKIVGQVVDEAINNGKLLKEVKAKEIINKAAAFDIKLQLTDKEILKTIDPQTILEKRKHIGGSSSQSMNESLNKVKKEIKDIGYWLKNQTKVSEKAKEKVDVLVKNLINNNESNL</sequence>
<dbReference type="EMBL" id="PFPS01000121">
    <property type="protein sequence ID" value="PJA02025.1"/>
    <property type="molecule type" value="Genomic_DNA"/>
</dbReference>
<dbReference type="GO" id="GO:0042450">
    <property type="term" value="P:L-arginine biosynthetic process via ornithine"/>
    <property type="evidence" value="ECO:0007669"/>
    <property type="project" value="UniProtKB-UniRule"/>
</dbReference>
<organism evidence="7 8">
    <name type="scientific">bacterium (Candidatus Gribaldobacteria) CG_4_10_14_0_2_um_filter_36_18</name>
    <dbReference type="NCBI Taxonomy" id="2014264"/>
    <lineage>
        <taxon>Bacteria</taxon>
        <taxon>Candidatus Gribaldobacteria</taxon>
    </lineage>
</organism>
<reference evidence="8" key="1">
    <citation type="submission" date="2017-09" db="EMBL/GenBank/DDBJ databases">
        <title>Depth-based differentiation of microbial function through sediment-hosted aquifers and enrichment of novel symbionts in the deep terrestrial subsurface.</title>
        <authorList>
            <person name="Probst A.J."/>
            <person name="Ladd B."/>
            <person name="Jarett J.K."/>
            <person name="Geller-Mcgrath D.E."/>
            <person name="Sieber C.M.K."/>
            <person name="Emerson J.B."/>
            <person name="Anantharaman K."/>
            <person name="Thomas B.C."/>
            <person name="Malmstrom R."/>
            <person name="Stieglmeier M."/>
            <person name="Klingl A."/>
            <person name="Woyke T."/>
            <person name="Ryan C.M."/>
            <person name="Banfield J.F."/>
        </authorList>
    </citation>
    <scope>NUCLEOTIDE SEQUENCE [LARGE SCALE GENOMIC DNA]</scope>
</reference>
<dbReference type="AlphaFoldDB" id="A0A2M7VJJ7"/>
<dbReference type="EC" id="4.3.2.1" evidence="2 4"/>
<dbReference type="Gene3D" id="1.20.200.10">
    <property type="entry name" value="Fumarase/aspartase (Central domain)"/>
    <property type="match status" value="1"/>
</dbReference>
<proteinExistence type="predicted"/>
<dbReference type="InterPro" id="IPR022761">
    <property type="entry name" value="Fumarate_lyase_N"/>
</dbReference>
<dbReference type="CDD" id="cd01359">
    <property type="entry name" value="Argininosuccinate_lyase"/>
    <property type="match status" value="1"/>
</dbReference>
<dbReference type="Pfam" id="PF14698">
    <property type="entry name" value="ASL_C2"/>
    <property type="match status" value="1"/>
</dbReference>
<accession>A0A2M7VJJ7</accession>
<keyword evidence="3" id="KW-0055">Arginine biosynthesis</keyword>
<keyword evidence="3" id="KW-0028">Amino-acid biosynthesis</keyword>
<dbReference type="InterPro" id="IPR024083">
    <property type="entry name" value="Fumarase/histidase_N"/>
</dbReference>